<gene>
    <name evidence="2" type="primary">azoB_8</name>
    <name evidence="2" type="ORF">NCTC1934_06042</name>
</gene>
<protein>
    <submittedName>
        <fullName evidence="2">NAD(P)H azoreductase</fullName>
        <ecNumber evidence="2">1.7.-.-</ecNumber>
    </submittedName>
</protein>
<dbReference type="OrthoDB" id="285016at2"/>
<dbReference type="EMBL" id="UGRY01000005">
    <property type="protein sequence ID" value="SUD48705.1"/>
    <property type="molecule type" value="Genomic_DNA"/>
</dbReference>
<proteinExistence type="predicted"/>
<sequence length="289" mass="30785">MEPVLVTGAAGGRQGSTGRHLTAQLLGRGVPVRALIHTDDERAAPLRALGADVRVGDLRDLETVRAALDGIRAAYFTYPVIDGFVDAAGAFAVAARETGVERVVAVSQLAAGPQALTPRMRQHWVVEQILDWAGIGAIHLRAAVFHENLARIADTGDGDLLTLPMGPDTTTLPLVAAADVARVAAGLLADPTTEAEPVILLTGDIQTIGDAARTLGRGYRDIDPDTWHRWALDFYGSPHAAAHLTKLWEIFRLLGEGTGLYQVTPAIQQYGGHPPTTLADYAAHRTRSH</sequence>
<evidence type="ECO:0000313" key="2">
    <source>
        <dbReference type="EMBL" id="SUD48705.1"/>
    </source>
</evidence>
<dbReference type="STRING" id="1406858.GCA_000710895_04716"/>
<dbReference type="PANTHER" id="PTHR43162:SF1">
    <property type="entry name" value="PRESTALK A DIFFERENTIATION PROTEIN A"/>
    <property type="match status" value="1"/>
</dbReference>
<dbReference type="Pfam" id="PF05368">
    <property type="entry name" value="NmrA"/>
    <property type="match status" value="1"/>
</dbReference>
<evidence type="ECO:0000259" key="1">
    <source>
        <dbReference type="Pfam" id="PF05368"/>
    </source>
</evidence>
<dbReference type="SUPFAM" id="SSF51735">
    <property type="entry name" value="NAD(P)-binding Rossmann-fold domains"/>
    <property type="match status" value="1"/>
</dbReference>
<feature type="domain" description="NmrA-like" evidence="1">
    <location>
        <begin position="4"/>
        <end position="213"/>
    </location>
</feature>
<dbReference type="InterPro" id="IPR051604">
    <property type="entry name" value="Ergot_Alk_Oxidoreductase"/>
</dbReference>
<dbReference type="RefSeq" id="WP_051037310.1">
    <property type="nucleotide sequence ID" value="NZ_UGRY01000005.1"/>
</dbReference>
<accession>A0A379JJQ7</accession>
<dbReference type="Gene3D" id="3.40.50.720">
    <property type="entry name" value="NAD(P)-binding Rossmann-like Domain"/>
    <property type="match status" value="1"/>
</dbReference>
<dbReference type="InterPro" id="IPR008030">
    <property type="entry name" value="NmrA-like"/>
</dbReference>
<dbReference type="AlphaFoldDB" id="A0A379JJQ7"/>
<dbReference type="PANTHER" id="PTHR43162">
    <property type="match status" value="1"/>
</dbReference>
<dbReference type="InterPro" id="IPR036291">
    <property type="entry name" value="NAD(P)-bd_dom_sf"/>
</dbReference>
<dbReference type="EC" id="1.7.-.-" evidence="2"/>
<dbReference type="Proteomes" id="UP000255467">
    <property type="component" value="Unassembled WGS sequence"/>
</dbReference>
<dbReference type="Gene3D" id="3.90.25.10">
    <property type="entry name" value="UDP-galactose 4-epimerase, domain 1"/>
    <property type="match status" value="1"/>
</dbReference>
<dbReference type="GO" id="GO:0016491">
    <property type="term" value="F:oxidoreductase activity"/>
    <property type="evidence" value="ECO:0007669"/>
    <property type="project" value="UniProtKB-KW"/>
</dbReference>
<evidence type="ECO:0000313" key="3">
    <source>
        <dbReference type="Proteomes" id="UP000255467"/>
    </source>
</evidence>
<keyword evidence="2" id="KW-0560">Oxidoreductase</keyword>
<reference evidence="2 3" key="1">
    <citation type="submission" date="2018-06" db="EMBL/GenBank/DDBJ databases">
        <authorList>
            <consortium name="Pathogen Informatics"/>
            <person name="Doyle S."/>
        </authorList>
    </citation>
    <scope>NUCLEOTIDE SEQUENCE [LARGE SCALE GENOMIC DNA]</scope>
    <source>
        <strain evidence="2 3">NCTC1934</strain>
    </source>
</reference>
<keyword evidence="3" id="KW-1185">Reference proteome</keyword>
<organism evidence="2 3">
    <name type="scientific">Nocardia otitidiscaviarum</name>
    <dbReference type="NCBI Taxonomy" id="1823"/>
    <lineage>
        <taxon>Bacteria</taxon>
        <taxon>Bacillati</taxon>
        <taxon>Actinomycetota</taxon>
        <taxon>Actinomycetes</taxon>
        <taxon>Mycobacteriales</taxon>
        <taxon>Nocardiaceae</taxon>
        <taxon>Nocardia</taxon>
    </lineage>
</organism>
<name>A0A379JJQ7_9NOCA</name>